<comment type="caution">
    <text evidence="4">The sequence shown here is derived from an EMBL/GenBank/DDBJ whole genome shotgun (WGS) entry which is preliminary data.</text>
</comment>
<gene>
    <name evidence="1" type="primary">amn</name>
    <name evidence="4" type="ORF">GRI41_06660</name>
</gene>
<dbReference type="RefSeq" id="WP_160603947.1">
    <property type="nucleotide sequence ID" value="NZ_WTYX01000001.1"/>
</dbReference>
<dbReference type="OrthoDB" id="7945729at2"/>
<evidence type="ECO:0000259" key="2">
    <source>
        <dbReference type="Pfam" id="PF01048"/>
    </source>
</evidence>
<dbReference type="AlphaFoldDB" id="A0A844ZUN1"/>
<dbReference type="Gene3D" id="3.30.1730.10">
    <property type="entry name" value="AMP nucleoside phosphorylase, N-terminal domain"/>
    <property type="match status" value="1"/>
</dbReference>
<dbReference type="GO" id="GO:0044209">
    <property type="term" value="P:AMP salvage"/>
    <property type="evidence" value="ECO:0007669"/>
    <property type="project" value="InterPro"/>
</dbReference>
<dbReference type="GO" id="GO:0005829">
    <property type="term" value="C:cytosol"/>
    <property type="evidence" value="ECO:0007669"/>
    <property type="project" value="TreeGrafter"/>
</dbReference>
<dbReference type="NCBIfam" id="NF006142">
    <property type="entry name" value="PRK08292.1"/>
    <property type="match status" value="1"/>
</dbReference>
<dbReference type="GO" id="GO:0009116">
    <property type="term" value="P:nucleoside metabolic process"/>
    <property type="evidence" value="ECO:0007669"/>
    <property type="project" value="InterPro"/>
</dbReference>
<dbReference type="Pfam" id="PF10423">
    <property type="entry name" value="AMNp_N"/>
    <property type="match status" value="1"/>
</dbReference>
<dbReference type="EMBL" id="WTYX01000001">
    <property type="protein sequence ID" value="MXO90497.1"/>
    <property type="molecule type" value="Genomic_DNA"/>
</dbReference>
<dbReference type="PANTHER" id="PTHR43691:SF6">
    <property type="entry name" value="AMP NUCLEOSIDASE"/>
    <property type="match status" value="1"/>
</dbReference>
<dbReference type="PANTHER" id="PTHR43691">
    <property type="entry name" value="URIDINE PHOSPHORYLASE"/>
    <property type="match status" value="1"/>
</dbReference>
<dbReference type="InterPro" id="IPR037109">
    <property type="entry name" value="AMP_N_sf"/>
</dbReference>
<dbReference type="InterPro" id="IPR000845">
    <property type="entry name" value="Nucleoside_phosphorylase_d"/>
</dbReference>
<name>A0A844ZUN1_9SPHN</name>
<dbReference type="InterPro" id="IPR018953">
    <property type="entry name" value="AMP_nucleoside_Pase_N"/>
</dbReference>
<dbReference type="Proteomes" id="UP000442714">
    <property type="component" value="Unassembled WGS sequence"/>
</dbReference>
<protein>
    <recommendedName>
        <fullName evidence="1">AMP nucleosidase</fullName>
        <ecNumber evidence="1">3.2.2.4</ecNumber>
    </recommendedName>
</protein>
<reference evidence="4 5" key="1">
    <citation type="submission" date="2019-12" db="EMBL/GenBank/DDBJ databases">
        <title>Genomic-based taxomic classification of the family Erythrobacteraceae.</title>
        <authorList>
            <person name="Xu L."/>
        </authorList>
    </citation>
    <scope>NUCLEOTIDE SEQUENCE [LARGE SCALE GENOMIC DNA]</scope>
    <source>
        <strain evidence="4 5">KCTC 52763</strain>
    </source>
</reference>
<proteinExistence type="inferred from homology"/>
<dbReference type="HAMAP" id="MF_01932">
    <property type="entry name" value="AMP_nucleosidase"/>
    <property type="match status" value="1"/>
</dbReference>
<evidence type="ECO:0000256" key="1">
    <source>
        <dbReference type="HAMAP-Rule" id="MF_01932"/>
    </source>
</evidence>
<accession>A0A844ZUN1</accession>
<comment type="catalytic activity">
    <reaction evidence="1">
        <text>AMP + H2O = D-ribose 5-phosphate + adenine</text>
        <dbReference type="Rhea" id="RHEA:20129"/>
        <dbReference type="ChEBI" id="CHEBI:15377"/>
        <dbReference type="ChEBI" id="CHEBI:16708"/>
        <dbReference type="ChEBI" id="CHEBI:78346"/>
        <dbReference type="ChEBI" id="CHEBI:456215"/>
        <dbReference type="EC" id="3.2.2.4"/>
    </reaction>
</comment>
<sequence>MKSIETIIGDLDRLYNASVEHLRNDVMAFGRDGSLPSKTRRTDGSYAYPELVMRFKGGTQPEDRSRAFGRLNEPGTYATTVTRPAMFAEYLRDQLELIGSDYDVELEARTSTQEIPFPYVLDGDVAAELAGISPQEIARHFPSTELADIGDELADGIEIDDSGESIPLSLFDGLRTDFSLARLAHYTGTDTKHFQRFILFTNYHRYVDEFVDWAGEQLGSNGYRALAGAGGLYLEQSTKNASRQLSDTAWRKHQMPAYHLISEGGCGITLVNIGVGPSNAKTICDHLAVLRPEAWLMIGHCGGLRPSQKIGDYVLAHAYLRDDHVLDPVLPPEIPLPAIAEVQQALAGAAEEVSGTHGADLKKRMRTGTVVTTDDRNWELRYTSSAKRLSLSRAVGIDMESATIAAQGYRFRVPYGTLLCVSDKPLHGEIKLPGQANKFYEEAISAHLKIGVTACKRLHEEGNRLHSRKLRAFNEPPFR</sequence>
<keyword evidence="1 4" id="KW-0378">Hydrolase</keyword>
<dbReference type="EC" id="3.2.2.4" evidence="1"/>
<comment type="function">
    <text evidence="1">Catalyzes the hydrolysis of the N-glycosidic bond of AMP to form adenine and ribose 5-phosphate. Involved in regulation of AMP concentrations.</text>
</comment>
<dbReference type="InterPro" id="IPR047039">
    <property type="entry name" value="AMN_phosphorylase"/>
</dbReference>
<comment type="similarity">
    <text evidence="1">Belongs to the AMP nucleosidase family.</text>
</comment>
<dbReference type="NCBIfam" id="TIGR01717">
    <property type="entry name" value="AMP-nucleosdse"/>
    <property type="match status" value="1"/>
</dbReference>
<evidence type="ECO:0000313" key="5">
    <source>
        <dbReference type="Proteomes" id="UP000442714"/>
    </source>
</evidence>
<dbReference type="InterPro" id="IPR035994">
    <property type="entry name" value="Nucleoside_phosphorylase_sf"/>
</dbReference>
<evidence type="ECO:0000259" key="3">
    <source>
        <dbReference type="Pfam" id="PF10423"/>
    </source>
</evidence>
<organism evidence="4 5">
    <name type="scientific">Pontixanthobacter aquaemixtae</name>
    <dbReference type="NCBI Taxonomy" id="1958940"/>
    <lineage>
        <taxon>Bacteria</taxon>
        <taxon>Pseudomonadati</taxon>
        <taxon>Pseudomonadota</taxon>
        <taxon>Alphaproteobacteria</taxon>
        <taxon>Sphingomonadales</taxon>
        <taxon>Erythrobacteraceae</taxon>
        <taxon>Pontixanthobacter</taxon>
    </lineage>
</organism>
<dbReference type="Pfam" id="PF01048">
    <property type="entry name" value="PNP_UDP_1"/>
    <property type="match status" value="1"/>
</dbReference>
<dbReference type="InterPro" id="IPR011271">
    <property type="entry name" value="AMP_nucleosidase"/>
</dbReference>
<dbReference type="SUPFAM" id="SSF53167">
    <property type="entry name" value="Purine and uridine phosphorylases"/>
    <property type="match status" value="1"/>
</dbReference>
<keyword evidence="5" id="KW-1185">Reference proteome</keyword>
<dbReference type="GO" id="GO:0008714">
    <property type="term" value="F:AMP nucleosidase activity"/>
    <property type="evidence" value="ECO:0007669"/>
    <property type="project" value="UniProtKB-UniRule"/>
</dbReference>
<dbReference type="Gene3D" id="3.40.50.1580">
    <property type="entry name" value="Nucleoside phosphorylase domain"/>
    <property type="match status" value="1"/>
</dbReference>
<dbReference type="CDD" id="cd17762">
    <property type="entry name" value="AMN"/>
    <property type="match status" value="1"/>
</dbReference>
<keyword evidence="4" id="KW-0326">Glycosidase</keyword>
<feature type="domain" description="AMP nucleoside phosphorylase N-terminal" evidence="3">
    <location>
        <begin position="8"/>
        <end position="163"/>
    </location>
</feature>
<feature type="domain" description="Nucleoside phosphorylase" evidence="2">
    <location>
        <begin position="245"/>
        <end position="428"/>
    </location>
</feature>
<evidence type="ECO:0000313" key="4">
    <source>
        <dbReference type="EMBL" id="MXO90497.1"/>
    </source>
</evidence>